<sequence length="138" mass="15179">MVMGAALDDCVEQPDLRGRGDDALLRALAENDLANGNLLEVQRIQTRAPSQLICCIKLQALALADDEQCDILVAGSQRGHEGRFVVRNLCDVWITAAGQQNLCCACLVFQHREVERRPARNILHVDIIATADEQAQAF</sequence>
<keyword evidence="1" id="KW-0808">Transferase</keyword>
<dbReference type="GeneID" id="39872646"/>
<name>A0A2H6K794_9APIC</name>
<dbReference type="AlphaFoldDB" id="A0A2H6K794"/>
<accession>A0A2H6K794</accession>
<keyword evidence="1" id="KW-0418">Kinase</keyword>
<comment type="caution">
    <text evidence="1">The sequence shown here is derived from an EMBL/GenBank/DDBJ whole genome shotgun (WGS) entry which is preliminary data.</text>
</comment>
<dbReference type="VEuPathDB" id="PiroplasmaDB:BOVATA_003690"/>
<dbReference type="EMBL" id="BDSA01000001">
    <property type="protein sequence ID" value="GBE58876.1"/>
    <property type="molecule type" value="Genomic_DNA"/>
</dbReference>
<dbReference type="GO" id="GO:0016301">
    <property type="term" value="F:kinase activity"/>
    <property type="evidence" value="ECO:0007669"/>
    <property type="project" value="UniProtKB-KW"/>
</dbReference>
<organism evidence="1 2">
    <name type="scientific">Babesia ovata</name>
    <dbReference type="NCBI Taxonomy" id="189622"/>
    <lineage>
        <taxon>Eukaryota</taxon>
        <taxon>Sar</taxon>
        <taxon>Alveolata</taxon>
        <taxon>Apicomplexa</taxon>
        <taxon>Aconoidasida</taxon>
        <taxon>Piroplasmida</taxon>
        <taxon>Babesiidae</taxon>
        <taxon>Babesia</taxon>
    </lineage>
</organism>
<gene>
    <name evidence="1" type="ORF">BOVATA_003690</name>
</gene>
<reference evidence="1 2" key="1">
    <citation type="journal article" date="2017" name="BMC Genomics">
        <title>Whole-genome assembly of Babesia ovata and comparative genomics between closely related pathogens.</title>
        <authorList>
            <person name="Yamagishi J."/>
            <person name="Asada M."/>
            <person name="Hakimi H."/>
            <person name="Tanaka T.Q."/>
            <person name="Sugimoto C."/>
            <person name="Kawazu S."/>
        </authorList>
    </citation>
    <scope>NUCLEOTIDE SEQUENCE [LARGE SCALE GENOMIC DNA]</scope>
    <source>
        <strain evidence="1 2">Miyake</strain>
    </source>
</reference>
<dbReference type="Proteomes" id="UP000236319">
    <property type="component" value="Unassembled WGS sequence"/>
</dbReference>
<evidence type="ECO:0000313" key="2">
    <source>
        <dbReference type="Proteomes" id="UP000236319"/>
    </source>
</evidence>
<dbReference type="RefSeq" id="XP_028865119.1">
    <property type="nucleotide sequence ID" value="XM_029009286.1"/>
</dbReference>
<protein>
    <submittedName>
        <fullName evidence="1">Probable dis1-suppressing kinase dsk1, putative</fullName>
    </submittedName>
</protein>
<evidence type="ECO:0000313" key="1">
    <source>
        <dbReference type="EMBL" id="GBE58876.1"/>
    </source>
</evidence>
<keyword evidence="2" id="KW-1185">Reference proteome</keyword>
<proteinExistence type="predicted"/>